<sequence>MAGPLESDVVQSARLDASPDDWAPDTCNHLDGPPGQWAGEHLQDRAVREEVVGEADEFGGVAAGAFASR</sequence>
<keyword evidence="3" id="KW-1185">Reference proteome</keyword>
<protein>
    <submittedName>
        <fullName evidence="2">Uncharacterized protein</fullName>
    </submittedName>
</protein>
<organism evidence="2 3">
    <name type="scientific">Micromonospora wenchangensis</name>
    <dbReference type="NCBI Taxonomy" id="1185415"/>
    <lineage>
        <taxon>Bacteria</taxon>
        <taxon>Bacillati</taxon>
        <taxon>Actinomycetota</taxon>
        <taxon>Actinomycetes</taxon>
        <taxon>Micromonosporales</taxon>
        <taxon>Micromonosporaceae</taxon>
        <taxon>Micromonospora</taxon>
    </lineage>
</organism>
<gene>
    <name evidence="2" type="ORF">B5D80_11225</name>
</gene>
<feature type="region of interest" description="Disordered" evidence="1">
    <location>
        <begin position="1"/>
        <end position="23"/>
    </location>
</feature>
<proteinExistence type="predicted"/>
<comment type="caution">
    <text evidence="2">The sequence shown here is derived from an EMBL/GenBank/DDBJ whole genome shotgun (WGS) entry which is preliminary data.</text>
</comment>
<accession>A0A246RQG1</accession>
<name>A0A246RQG1_9ACTN</name>
<evidence type="ECO:0000256" key="1">
    <source>
        <dbReference type="SAM" id="MobiDB-lite"/>
    </source>
</evidence>
<reference evidence="2 3" key="1">
    <citation type="submission" date="2017-03" db="EMBL/GenBank/DDBJ databases">
        <title>Whole genome sequence of Micromonospora wenchangensis, isolated from mangrove soil.</title>
        <authorList>
            <person name="Yang H."/>
        </authorList>
    </citation>
    <scope>NUCLEOTIDE SEQUENCE [LARGE SCALE GENOMIC DNA]</scope>
    <source>
        <strain evidence="2 3">CCTCC AA 2012002</strain>
    </source>
</reference>
<dbReference type="EMBL" id="MZMV01000014">
    <property type="protein sequence ID" value="OWV08912.1"/>
    <property type="molecule type" value="Genomic_DNA"/>
</dbReference>
<evidence type="ECO:0000313" key="2">
    <source>
        <dbReference type="EMBL" id="OWV08912.1"/>
    </source>
</evidence>
<dbReference type="AlphaFoldDB" id="A0A246RQG1"/>
<evidence type="ECO:0000313" key="3">
    <source>
        <dbReference type="Proteomes" id="UP000197174"/>
    </source>
</evidence>
<dbReference type="Proteomes" id="UP000197174">
    <property type="component" value="Unassembled WGS sequence"/>
</dbReference>